<dbReference type="PANTHER" id="PTHR40940">
    <property type="entry name" value="PROTEIN BATD-RELATED"/>
    <property type="match status" value="1"/>
</dbReference>
<keyword evidence="1" id="KW-0802">TPR repeat</keyword>
<feature type="non-terminal residue" evidence="3">
    <location>
        <position position="1"/>
    </location>
</feature>
<proteinExistence type="predicted"/>
<reference evidence="3" key="1">
    <citation type="submission" date="2020-04" db="EMBL/GenBank/DDBJ databases">
        <authorList>
            <person name="Zhang T."/>
        </authorList>
    </citation>
    <scope>NUCLEOTIDE SEQUENCE</scope>
    <source>
        <strain evidence="3">HKST-UBA01</strain>
    </source>
</reference>
<gene>
    <name evidence="3" type="ORF">KC729_14865</name>
</gene>
<feature type="transmembrane region" description="Helical" evidence="2">
    <location>
        <begin position="511"/>
        <end position="533"/>
    </location>
</feature>
<dbReference type="SUPFAM" id="SSF48452">
    <property type="entry name" value="TPR-like"/>
    <property type="match status" value="1"/>
</dbReference>
<dbReference type="AlphaFoldDB" id="A0A956M0H1"/>
<comment type="caution">
    <text evidence="3">The sequence shown here is derived from an EMBL/GenBank/DDBJ whole genome shotgun (WGS) entry which is preliminary data.</text>
</comment>
<evidence type="ECO:0000256" key="2">
    <source>
        <dbReference type="SAM" id="Phobius"/>
    </source>
</evidence>
<feature type="transmembrane region" description="Helical" evidence="2">
    <location>
        <begin position="545"/>
        <end position="563"/>
    </location>
</feature>
<dbReference type="PANTHER" id="PTHR40940:SF2">
    <property type="entry name" value="BATD"/>
    <property type="match status" value="1"/>
</dbReference>
<evidence type="ECO:0000256" key="1">
    <source>
        <dbReference type="PROSITE-ProRule" id="PRU00339"/>
    </source>
</evidence>
<organism evidence="3 4">
    <name type="scientific">Eiseniibacteriota bacterium</name>
    <dbReference type="NCBI Taxonomy" id="2212470"/>
    <lineage>
        <taxon>Bacteria</taxon>
        <taxon>Candidatus Eiseniibacteriota</taxon>
    </lineage>
</organism>
<feature type="repeat" description="TPR" evidence="1">
    <location>
        <begin position="441"/>
        <end position="474"/>
    </location>
</feature>
<dbReference type="Gene3D" id="1.25.40.10">
    <property type="entry name" value="Tetratricopeptide repeat domain"/>
    <property type="match status" value="1"/>
</dbReference>
<dbReference type="InterPro" id="IPR019734">
    <property type="entry name" value="TPR_rpt"/>
</dbReference>
<keyword evidence="2" id="KW-1133">Transmembrane helix</keyword>
<keyword evidence="2" id="KW-0812">Transmembrane</keyword>
<dbReference type="Pfam" id="PF13584">
    <property type="entry name" value="BatD"/>
    <property type="match status" value="1"/>
</dbReference>
<name>A0A956M0H1_UNCEI</name>
<evidence type="ECO:0000313" key="3">
    <source>
        <dbReference type="EMBL" id="MCA9728971.1"/>
    </source>
</evidence>
<reference evidence="3" key="2">
    <citation type="journal article" date="2021" name="Microbiome">
        <title>Successional dynamics and alternative stable states in a saline activated sludge microbial community over 9 years.</title>
        <authorList>
            <person name="Wang Y."/>
            <person name="Ye J."/>
            <person name="Ju F."/>
            <person name="Liu L."/>
            <person name="Boyd J.A."/>
            <person name="Deng Y."/>
            <person name="Parks D.H."/>
            <person name="Jiang X."/>
            <person name="Yin X."/>
            <person name="Woodcroft B.J."/>
            <person name="Tyson G.W."/>
            <person name="Hugenholtz P."/>
            <person name="Polz M.F."/>
            <person name="Zhang T."/>
        </authorList>
    </citation>
    <scope>NUCLEOTIDE SEQUENCE</scope>
    <source>
        <strain evidence="3">HKST-UBA01</strain>
    </source>
</reference>
<sequence length="633" mass="69176">QTGDLEIGPGVVTCTVRETNRRRRDPFSIFGMFDDREVTLRSRPLTVHVRPLPKPEPDDFTGGVGRFKMRTSLDRDEVAQGEPITLTVHIEGTGNVPSVGMPPLPDLEPQFRAFAPSAPAYEPTRDGDLMGGSSEFSVVLVPETTGRLAVPPIHVSTFRPSTGRYEQLTGDSLFVKVLPGAATAGGGVPGEVTRTGWDLRTIRTTTELQRAGADALWASSRFWIVQAVPLALLGAAWLLRRRRADQLRNWSQIQGRKAPGKLRKTLRELAAAAATIEIDEGYARLESALSEYLQSRLGFSLSGRRRDELRATLEARGVGAESIGRMVSVLERCDYARFAPGGDAHAAFASVIQDAESALAGIEQARPAPAPAGSKPARVLGALLLVAGLAGGVQGEPEITLLDAGQATETFQGANAAFERQDYRTAIDQYRRVLDAGYVSPDLLLNLGDAYYRSGKIGWAVYAFERGRRLAPHDPDLQANLELALRSTKDRTEEPDQSRFLSFLVKLQERFPLTVSMWIASGFWWLLLVWLALRLLLRAPRRMEAVTVLVAALFLGALSWTAVQAIQYRTRPNAVIVADELAVRSNPDPSATVEFTLHGGTLLRTARTAPGFREVRFSNELHGWADETGVAPL</sequence>
<dbReference type="InterPro" id="IPR011990">
    <property type="entry name" value="TPR-like_helical_dom_sf"/>
</dbReference>
<dbReference type="Proteomes" id="UP000697710">
    <property type="component" value="Unassembled WGS sequence"/>
</dbReference>
<keyword evidence="2" id="KW-0472">Membrane</keyword>
<dbReference type="InterPro" id="IPR025738">
    <property type="entry name" value="BatD"/>
</dbReference>
<dbReference type="EMBL" id="JAGQHR010000532">
    <property type="protein sequence ID" value="MCA9728971.1"/>
    <property type="molecule type" value="Genomic_DNA"/>
</dbReference>
<protein>
    <submittedName>
        <fullName evidence="3">BatD family protein</fullName>
    </submittedName>
</protein>
<accession>A0A956M0H1</accession>
<evidence type="ECO:0000313" key="4">
    <source>
        <dbReference type="Proteomes" id="UP000697710"/>
    </source>
</evidence>
<dbReference type="PROSITE" id="PS50005">
    <property type="entry name" value="TPR"/>
    <property type="match status" value="1"/>
</dbReference>